<proteinExistence type="predicted"/>
<dbReference type="InterPro" id="IPR013783">
    <property type="entry name" value="Ig-like_fold"/>
</dbReference>
<comment type="subcellular location">
    <subcellularLocation>
        <location evidence="1">Membrane</location>
    </subcellularLocation>
    <subcellularLocation>
        <location evidence="2">Secreted</location>
    </subcellularLocation>
</comment>
<keyword evidence="11" id="KW-1185">Reference proteome</keyword>
<evidence type="ECO:0000256" key="7">
    <source>
        <dbReference type="ARBA" id="ARBA00023136"/>
    </source>
</evidence>
<dbReference type="EMBL" id="CP029354">
    <property type="protein sequence ID" value="AWK88129.1"/>
    <property type="molecule type" value="Genomic_DNA"/>
</dbReference>
<evidence type="ECO:0000256" key="3">
    <source>
        <dbReference type="ARBA" id="ARBA00022525"/>
    </source>
</evidence>
<dbReference type="PRINTS" id="PR01488">
    <property type="entry name" value="RTXTOXINA"/>
</dbReference>
<evidence type="ECO:0000313" key="11">
    <source>
        <dbReference type="Proteomes" id="UP000245629"/>
    </source>
</evidence>
<dbReference type="OrthoDB" id="7875798at2"/>
<organism evidence="10 11">
    <name type="scientific">Azospirillum thermophilum</name>
    <dbReference type="NCBI Taxonomy" id="2202148"/>
    <lineage>
        <taxon>Bacteria</taxon>
        <taxon>Pseudomonadati</taxon>
        <taxon>Pseudomonadota</taxon>
        <taxon>Alphaproteobacteria</taxon>
        <taxon>Rhodospirillales</taxon>
        <taxon>Azospirillaceae</taxon>
        <taxon>Azospirillum</taxon>
    </lineage>
</organism>
<feature type="compositionally biased region" description="Gly residues" evidence="8">
    <location>
        <begin position="2074"/>
        <end position="2087"/>
    </location>
</feature>
<keyword evidence="3" id="KW-0964">Secreted</keyword>
<dbReference type="InterPro" id="IPR011049">
    <property type="entry name" value="Serralysin-like_metalloprot_C"/>
</dbReference>
<dbReference type="Proteomes" id="UP000245629">
    <property type="component" value="Chromosome 3"/>
</dbReference>
<dbReference type="Gene3D" id="2.150.10.10">
    <property type="entry name" value="Serralysin-like metalloprotease, C-terminal"/>
    <property type="match status" value="8"/>
</dbReference>
<dbReference type="GO" id="GO:0005509">
    <property type="term" value="F:calcium ion binding"/>
    <property type="evidence" value="ECO:0007669"/>
    <property type="project" value="InterPro"/>
</dbReference>
<feature type="domain" description="RapA2 cadherin-like" evidence="9">
    <location>
        <begin position="1070"/>
        <end position="1140"/>
    </location>
</feature>
<feature type="compositionally biased region" description="Gly residues" evidence="8">
    <location>
        <begin position="2047"/>
        <end position="2058"/>
    </location>
</feature>
<name>A0A2S2CUI6_9PROT</name>
<evidence type="ECO:0000259" key="9">
    <source>
        <dbReference type="Pfam" id="PF17803"/>
    </source>
</evidence>
<keyword evidence="7" id="KW-0472">Membrane</keyword>
<evidence type="ECO:0000256" key="6">
    <source>
        <dbReference type="ARBA" id="ARBA00023026"/>
    </source>
</evidence>
<dbReference type="InterPro" id="IPR040853">
    <property type="entry name" value="RapA2_cadherin-like"/>
</dbReference>
<dbReference type="KEGG" id="azz:DEW08_18555"/>
<feature type="domain" description="RapA2 cadherin-like" evidence="9">
    <location>
        <begin position="1402"/>
        <end position="1472"/>
    </location>
</feature>
<accession>A0A2S2CUI6</accession>
<evidence type="ECO:0000256" key="2">
    <source>
        <dbReference type="ARBA" id="ARBA00004613"/>
    </source>
</evidence>
<dbReference type="InterPro" id="IPR050557">
    <property type="entry name" value="RTX_toxin/Mannuronan_C5-epim"/>
</dbReference>
<dbReference type="InterPro" id="IPR003995">
    <property type="entry name" value="RTX_toxin_determinant-A"/>
</dbReference>
<dbReference type="SUPFAM" id="SSF51120">
    <property type="entry name" value="beta-Roll"/>
    <property type="match status" value="7"/>
</dbReference>
<keyword evidence="6" id="KW-0843">Virulence</keyword>
<feature type="domain" description="RapA2 cadherin-like" evidence="9">
    <location>
        <begin position="1513"/>
        <end position="1583"/>
    </location>
</feature>
<dbReference type="PRINTS" id="PR00313">
    <property type="entry name" value="CABNDNGRPT"/>
</dbReference>
<dbReference type="Pfam" id="PF17803">
    <property type="entry name" value="Cadherin_4"/>
    <property type="match status" value="3"/>
</dbReference>
<dbReference type="GO" id="GO:0090729">
    <property type="term" value="F:toxin activity"/>
    <property type="evidence" value="ECO:0007669"/>
    <property type="project" value="UniProtKB-KW"/>
</dbReference>
<dbReference type="Pfam" id="PF00353">
    <property type="entry name" value="HemolysinCabind"/>
    <property type="match status" value="13"/>
</dbReference>
<feature type="region of interest" description="Disordered" evidence="8">
    <location>
        <begin position="2046"/>
        <end position="2088"/>
    </location>
</feature>
<sequence>MSIPGCVDPGVRPDRGAAVSTSKSNPGKGGGAGTDAPRALVDGAASSKLTGGTGGDLLFGGAGNDTLNGGAGNDWVDGGAGNDLGIHDLRTDTKGWDFYFGGQGNDTLEIRLSSAQLKDPKIVADLLALKAFIADHKGETRGSDYDHIGTFSALGLKAAGWEDLRVTVDDKVFDLGLLGGGTGGGTGGGAEPVPATVSVTTPDSNANTAAVVSQWAEQGVFVRALVGEAGNPASWQQTALGTKTVSFSITGANTTDGSIQGSYRYSGLGVNSGNGIDGGEIDTISGGTSATTELMALSFERPMQSVTIQLSALFDGKDDPAIAGADRGPYDSGYVERAQVVVFGTGGQVLGTVEVTGTINGLASVTLTASQFGGAIGSVALAPLNDGAGRSGNNSDFLLRSVTATPMSVDATASTPMLAVQPAAGLEDQAIALDLAAALTDTDGSERLSLTVGGLPGGASLSAGTRNADGTWTLSANDLPGLKLVPPAGFSGSIALSVTATSTESNGGATASASAAATVTVTAVADAPLLDVHDVTGREDSAIALDLRAALTDTDGSETLSLTLAGLPAGASLSAGNRNPDGTWSLSRDDLAGLTLTPPKDFSGDLTLTVTATSTERTGDRASTSGTLALSIAGVADAPTLAVTDTDGGEDEAIALDIRAAVGDADGSESLSVTLAGVPQGASLSAGTRNADGTWTLTAADLDGLTLTPADGWSGDIALTVTATSTDRGGDSRSVTAGMAVSVAPLADMPTLSVADATGTEDTLIPLTIAAGLTDLDGSESLSLTISDVPDGVVFNKGVKNPDGTWSITPEQLRDLAFTPPKDFSGEITMTVTAISTESNGAQSVRAESLTFAITPVTDAPTLAVADATGAEDHAVALDISGALTDLDDSETLSFTVAGVPEGASLSAGSRNADGTWTLGPADLDGLTLVPPKDFSGKIVLTVNAVSTEWRGDTATTSAVLTVTVTPVADAPALAVEDAAGSEDRAVALDITAALGDLDGSESLSVTIAGVPDGASLSAGTRNADGTWTLAEADLTDLTLTPPKDFSGTLALSVSATSTETNGATATTSATLAVSVAAVADAPDLSARDATGNEDSAVALDLSAALSDADGSETLSISIDGVPDGATLSAGTRNADGSWTLTAGQLDGLTLTPPANFSGELTLSVTATSREADGSTASTAAVMAVIVTPVADAPLLALSDVTGAEDQPIALGIDASLIDTDGSESLTVAIAGLPEGATLSAGSRGPDGVWLLTAAEAATVTVTPPRDFSGDLVLAVTATATESDGATTARSGTMTVSVAGAADTPDLAVTAATGAEDGAIALDIRAALTDLDGSETLSITVAGLPEGASLSAGTRNPDGSWSLRPADLEGLSLAPPADYSGTLALTVAATAADGDSRATRRAELAVTVTPVADAPVLAAADTSGAEDSAIPLDLSAALADTDGSESLTVTITGVPADASLSAGTKNADGTWTLTAVQLDGLTLTPPANFSGDIALGVTATATEQGGGSVIATAALTVTVTPVADLPTLSVRDAAGDEDTAIALDVAAALTDTDGSETLSVTIAGLPAEAVLSAGTRNEDGSWTVQASDLAGLTVTPPRDFNGDLTLSVTATSRESDGKTATTPAATLTVAVAPVPDDPILAVAPATGAEDAAIALAITAAPPEGTDLPVFVTVAGLPAGARLSDGVHSLTADGLTPADLTGWDLGALALVAPPNYSGALELTVSVSSPLPDGTQATVTAPLPVTVTPVADAPTLAVTAATGGVNEPVALDIAAALADLDGSESLSVTVAGLPAGASLSAGTRNADGSWTLSQQQLAGLTLTPPAGQAGSFELSVTATARESDGSTAATAAALHVAVVDGPNRIVVSNAVDASGAQDRSDGYVLSYAGPSTRRTVDGTTMDIAGVAADSTVSVVRDAADNPTVTADKGFGTVRNVHVASQGGASVTTQKFVSSDIDMADGGDSSVTVRDGLSGTVNTGSGNDRIEFTSAGAAVAGSGAAGTVRVASGAGNDAILLTALAGVSVAGVIDAGAGDDLVTIDNRSADTVHGGLGNDTIAGGGGDDDLDGGDGDDSLSGGSGGGDTLTGGAGNDVLRDGDGTALADGGSGDDTMVIDYKVPVGDSTVQRILTGGAGADTLTLTGTLSDLRLSIYGDGVAEAATDGADSITVSGTYASVDVWLGGGNDVYQGDNTGGSANTTLLVDRVHGGSGDDRISTGGGDDILWGDDGNDKLYGGFGNDTLYGGTGLDDLYGNGGDDVLYGDEGNDTLRGFDGNDTLYGGSGDDVLYGENNNDLLVGGEGNDTITGDAGADTIDGGLGLFDKLDGGAANDEITDADGAAEVYGGTGTDKLTLTYADDGGRPDLVRIISGGDGIDTITVTSADADLQFAIDGDDMTDETGDNIDTVTLTGVYASAKVRLGGGNDSYIADMTDATTGRVDEVHAGSGNDLVKTGGGNDIVDGGTGDDTVYGGGGKDSLLGGDGTDKLYGEAGNDTIDGGLGLFDEIYGGAGVDVMTDSDGAMVANGEAGNDVFTLTYTGNGGVFDARRVYGGDGLDTITLTSTDPLLSFLVYGDGETETAGDKADVVRMNGTYSRADVWLGGGNDDYQGDNGGAGGGRVDVVWGGSGDDRIGLGGGDDIAHGEDGNDALYGGDGNDTLFGELGNDVLNGNLGNDLLFGGEGNDTLWGQDGADTLEGGGGDDVFYGGDGNDLMIGGAGNDTFTGGTGADTYVIRRGDGYDRIQDMATVQDRIDLSEFHFAGVAAVKALAQDTTDGVVINLAEDQQLLLSGLTARQLTDAMFVI</sequence>
<keyword evidence="5" id="KW-0677">Repeat</keyword>
<keyword evidence="4" id="KW-0800">Toxin</keyword>
<dbReference type="InterPro" id="IPR018511">
    <property type="entry name" value="Hemolysin-typ_Ca-bd_CS"/>
</dbReference>
<dbReference type="PANTHER" id="PTHR38340:SF1">
    <property type="entry name" value="S-LAYER PROTEIN"/>
    <property type="match status" value="1"/>
</dbReference>
<dbReference type="InterPro" id="IPR001343">
    <property type="entry name" value="Hemolysn_Ca-bd"/>
</dbReference>
<evidence type="ECO:0000256" key="1">
    <source>
        <dbReference type="ARBA" id="ARBA00004370"/>
    </source>
</evidence>
<evidence type="ECO:0000256" key="5">
    <source>
        <dbReference type="ARBA" id="ARBA00022737"/>
    </source>
</evidence>
<gene>
    <name evidence="10" type="ORF">DEW08_18555</name>
</gene>
<protein>
    <recommendedName>
        <fullName evidence="9">RapA2 cadherin-like domain-containing protein</fullName>
    </recommendedName>
</protein>
<dbReference type="Gene3D" id="2.60.40.10">
    <property type="entry name" value="Immunoglobulins"/>
    <property type="match status" value="3"/>
</dbReference>
<feature type="region of interest" description="Disordered" evidence="8">
    <location>
        <begin position="1"/>
        <end position="38"/>
    </location>
</feature>
<dbReference type="GO" id="GO:0016020">
    <property type="term" value="C:membrane"/>
    <property type="evidence" value="ECO:0007669"/>
    <property type="project" value="UniProtKB-SubCell"/>
</dbReference>
<dbReference type="GO" id="GO:0005576">
    <property type="term" value="C:extracellular region"/>
    <property type="evidence" value="ECO:0007669"/>
    <property type="project" value="UniProtKB-SubCell"/>
</dbReference>
<dbReference type="PROSITE" id="PS00330">
    <property type="entry name" value="HEMOLYSIN_CALCIUM"/>
    <property type="match status" value="4"/>
</dbReference>
<reference evidence="11" key="1">
    <citation type="submission" date="2018-05" db="EMBL/GenBank/DDBJ databases">
        <title>Azospirillum thermophila sp. nov., a novel isolated from hot spring.</title>
        <authorList>
            <person name="Zhao Z."/>
        </authorList>
    </citation>
    <scope>NUCLEOTIDE SEQUENCE [LARGE SCALE GENOMIC DNA]</scope>
    <source>
        <strain evidence="11">CFH 70021</strain>
    </source>
</reference>
<evidence type="ECO:0000256" key="4">
    <source>
        <dbReference type="ARBA" id="ARBA00022656"/>
    </source>
</evidence>
<evidence type="ECO:0000256" key="8">
    <source>
        <dbReference type="SAM" id="MobiDB-lite"/>
    </source>
</evidence>
<feature type="compositionally biased region" description="Acidic residues" evidence="8">
    <location>
        <begin position="2059"/>
        <end position="2070"/>
    </location>
</feature>
<evidence type="ECO:0000313" key="10">
    <source>
        <dbReference type="EMBL" id="AWK88129.1"/>
    </source>
</evidence>
<dbReference type="PANTHER" id="PTHR38340">
    <property type="entry name" value="S-LAYER PROTEIN"/>
    <property type="match status" value="1"/>
</dbReference>